<evidence type="ECO:0000313" key="20">
    <source>
        <dbReference type="EMBL" id="KGX93849.1"/>
    </source>
</evidence>
<evidence type="ECO:0000256" key="14">
    <source>
        <dbReference type="ARBA" id="ARBA00023316"/>
    </source>
</evidence>
<accession>A0A0A5GPD3</accession>
<dbReference type="SUPFAM" id="SSF56601">
    <property type="entry name" value="beta-lactamase/transpeptidase-like"/>
    <property type="match status" value="1"/>
</dbReference>
<keyword evidence="7" id="KW-0328">Glycosyltransferase</keyword>
<keyword evidence="4" id="KW-1003">Cell membrane</keyword>
<dbReference type="SUPFAM" id="SSF53955">
    <property type="entry name" value="Lysozyme-like"/>
    <property type="match status" value="1"/>
</dbReference>
<dbReference type="EMBL" id="AVPE01000001">
    <property type="protein sequence ID" value="KGX93849.1"/>
    <property type="molecule type" value="Genomic_DNA"/>
</dbReference>
<dbReference type="GO" id="GO:0009002">
    <property type="term" value="F:serine-type D-Ala-D-Ala carboxypeptidase activity"/>
    <property type="evidence" value="ECO:0007669"/>
    <property type="project" value="UniProtKB-EC"/>
</dbReference>
<evidence type="ECO:0000256" key="1">
    <source>
        <dbReference type="ARBA" id="ARBA00004236"/>
    </source>
</evidence>
<keyword evidence="13" id="KW-0511">Multifunctional enzyme</keyword>
<name>A0A0A5GPD3_9BACI</name>
<gene>
    <name evidence="20" type="ORF">N781_01235</name>
</gene>
<dbReference type="GO" id="GO:0008658">
    <property type="term" value="F:penicillin binding"/>
    <property type="evidence" value="ECO:0007669"/>
    <property type="project" value="InterPro"/>
</dbReference>
<dbReference type="InterPro" id="IPR001460">
    <property type="entry name" value="PCN-bd_Tpept"/>
</dbReference>
<comment type="similarity">
    <text evidence="2">In the C-terminal section; belongs to the transpeptidase family.</text>
</comment>
<keyword evidence="9" id="KW-0378">Hydrolase</keyword>
<evidence type="ECO:0000256" key="8">
    <source>
        <dbReference type="ARBA" id="ARBA00022679"/>
    </source>
</evidence>
<dbReference type="InterPro" id="IPR023346">
    <property type="entry name" value="Lysozyme-like_dom_sf"/>
</dbReference>
<protein>
    <submittedName>
        <fullName evidence="20">Penicillin-binding protein 2D</fullName>
    </submittedName>
</protein>
<dbReference type="Pfam" id="PF00905">
    <property type="entry name" value="Transpeptidase"/>
    <property type="match status" value="1"/>
</dbReference>
<keyword evidence="21" id="KW-1185">Reference proteome</keyword>
<keyword evidence="10" id="KW-0133">Cell shape</keyword>
<keyword evidence="14" id="KW-0961">Cell wall biogenesis/degradation</keyword>
<proteinExistence type="inferred from homology"/>
<dbReference type="PANTHER" id="PTHR32282:SF11">
    <property type="entry name" value="PENICILLIN-BINDING PROTEIN 1B"/>
    <property type="match status" value="1"/>
</dbReference>
<dbReference type="InterPro" id="IPR012338">
    <property type="entry name" value="Beta-lactam/transpept-like"/>
</dbReference>
<sequence length="678" mass="76188">MKKRVRKRLMIGSIGIAGSVLLSTLLVLLYCYVKGAPPLAIDQNTHVYSVAEEVIGVERGSENRYWVELEEISPHVIESTLTTEDKRFYDHLGFDMKRMASAAMKDLKHMAMVEGASTITQQYARNLYLSHEKTWTRKWNEALYALRLEMFYDKDTILEGYLNTIYYGHGMYGIEAASRYYFDKHASELSLAEAATLAAVPKGPTYYSPYTQYENAKQRQELILSNMKKQGVISEQAYTLAIAEPLELTEHNEERAKRMAPYFQDTVLVEAARHLDTDLESIRSGGYHIYTTLDVSKQEELEQAVNEHMPPSSLEVGAMSMHPDTGAVVAMVGGTDYERSQYNRAVSSKRMAGSTFKPFLYYAALEHGYTPSTTLMSEQTTFELKDGTAYAPSNFHGYYADAPITLAQAIALSDNIYAVKTNLFMGTEELVDVARQFGIKSKLPSVPSLALGTASVSVSEMTEGYSLIANNGKESPAHTIVRITDRHNHVVYERTEDEPKQKLDESKAFVLAHLMTGMFDESLNDYMRVTGASVSPKLTRPYAGKSGTTETDSWMIGFTPSLVTGIWTGYDDNKELTLGDQTVSKQIWTSYMEDAHKKETIETFNPTGDVVGVYVDPDTGKLATPYCVSPRLTYFESGTEPTEYCHDHMPSEEELPEQSPSQPTPEKKGVRKWFDWLF</sequence>
<dbReference type="Gene3D" id="3.40.710.10">
    <property type="entry name" value="DD-peptidase/beta-lactamase superfamily"/>
    <property type="match status" value="1"/>
</dbReference>
<dbReference type="GO" id="GO:0006508">
    <property type="term" value="P:proteolysis"/>
    <property type="evidence" value="ECO:0007669"/>
    <property type="project" value="UniProtKB-KW"/>
</dbReference>
<evidence type="ECO:0000256" key="9">
    <source>
        <dbReference type="ARBA" id="ARBA00022801"/>
    </source>
</evidence>
<evidence type="ECO:0000256" key="16">
    <source>
        <dbReference type="ARBA" id="ARBA00049902"/>
    </source>
</evidence>
<evidence type="ECO:0000259" key="18">
    <source>
        <dbReference type="Pfam" id="PF00905"/>
    </source>
</evidence>
<evidence type="ECO:0000256" key="13">
    <source>
        <dbReference type="ARBA" id="ARBA00023268"/>
    </source>
</evidence>
<evidence type="ECO:0000256" key="6">
    <source>
        <dbReference type="ARBA" id="ARBA00022670"/>
    </source>
</evidence>
<evidence type="ECO:0000256" key="11">
    <source>
        <dbReference type="ARBA" id="ARBA00022984"/>
    </source>
</evidence>
<evidence type="ECO:0000259" key="19">
    <source>
        <dbReference type="Pfam" id="PF00912"/>
    </source>
</evidence>
<dbReference type="InterPro" id="IPR001264">
    <property type="entry name" value="Glyco_trans_51"/>
</dbReference>
<dbReference type="GO" id="GO:0071555">
    <property type="term" value="P:cell wall organization"/>
    <property type="evidence" value="ECO:0007669"/>
    <property type="project" value="UniProtKB-KW"/>
</dbReference>
<keyword evidence="12" id="KW-0472">Membrane</keyword>
<evidence type="ECO:0000256" key="2">
    <source>
        <dbReference type="ARBA" id="ARBA00007090"/>
    </source>
</evidence>
<comment type="subcellular location">
    <subcellularLocation>
        <location evidence="1">Cell membrane</location>
    </subcellularLocation>
</comment>
<evidence type="ECO:0000256" key="4">
    <source>
        <dbReference type="ARBA" id="ARBA00022475"/>
    </source>
</evidence>
<dbReference type="GO" id="GO:0009252">
    <property type="term" value="P:peptidoglycan biosynthetic process"/>
    <property type="evidence" value="ECO:0007669"/>
    <property type="project" value="UniProtKB-KW"/>
</dbReference>
<dbReference type="PANTHER" id="PTHR32282">
    <property type="entry name" value="BINDING PROTEIN TRANSPEPTIDASE, PUTATIVE-RELATED"/>
    <property type="match status" value="1"/>
</dbReference>
<keyword evidence="8" id="KW-0808">Transferase</keyword>
<dbReference type="FunFam" id="1.10.3810.10:FF:000001">
    <property type="entry name" value="Penicillin-binding protein 1A"/>
    <property type="match status" value="1"/>
</dbReference>
<dbReference type="Proteomes" id="UP000030528">
    <property type="component" value="Unassembled WGS sequence"/>
</dbReference>
<evidence type="ECO:0000256" key="7">
    <source>
        <dbReference type="ARBA" id="ARBA00022676"/>
    </source>
</evidence>
<dbReference type="Pfam" id="PF00912">
    <property type="entry name" value="Transgly"/>
    <property type="match status" value="1"/>
</dbReference>
<dbReference type="GO" id="GO:0008955">
    <property type="term" value="F:peptidoglycan glycosyltransferase activity"/>
    <property type="evidence" value="ECO:0007669"/>
    <property type="project" value="UniProtKB-EC"/>
</dbReference>
<dbReference type="RefSeq" id="WP_231572050.1">
    <property type="nucleotide sequence ID" value="NZ_AULI01000001.1"/>
</dbReference>
<dbReference type="NCBIfam" id="TIGR02074">
    <property type="entry name" value="PBP_1a_fam"/>
    <property type="match status" value="1"/>
</dbReference>
<comment type="caution">
    <text evidence="20">The sequence shown here is derived from an EMBL/GenBank/DDBJ whole genome shotgun (WGS) entry which is preliminary data.</text>
</comment>
<dbReference type="STRING" id="1385510.GCA_000425205_00231"/>
<comment type="catalytic activity">
    <reaction evidence="16">
        <text>[GlcNAc-(1-&gt;4)-Mur2Ac(oyl-L-Ala-gamma-D-Glu-L-Lys-D-Ala-D-Ala)](n)-di-trans,octa-cis-undecaprenyl diphosphate + beta-D-GlcNAc-(1-&gt;4)-Mur2Ac(oyl-L-Ala-gamma-D-Glu-L-Lys-D-Ala-D-Ala)-di-trans,octa-cis-undecaprenyl diphosphate = [GlcNAc-(1-&gt;4)-Mur2Ac(oyl-L-Ala-gamma-D-Glu-L-Lys-D-Ala-D-Ala)](n+1)-di-trans,octa-cis-undecaprenyl diphosphate + di-trans,octa-cis-undecaprenyl diphosphate + H(+)</text>
        <dbReference type="Rhea" id="RHEA:23708"/>
        <dbReference type="Rhea" id="RHEA-COMP:9602"/>
        <dbReference type="Rhea" id="RHEA-COMP:9603"/>
        <dbReference type="ChEBI" id="CHEBI:15378"/>
        <dbReference type="ChEBI" id="CHEBI:58405"/>
        <dbReference type="ChEBI" id="CHEBI:60033"/>
        <dbReference type="ChEBI" id="CHEBI:78435"/>
        <dbReference type="EC" id="2.4.99.28"/>
    </reaction>
</comment>
<evidence type="ECO:0000256" key="10">
    <source>
        <dbReference type="ARBA" id="ARBA00022960"/>
    </source>
</evidence>
<dbReference type="GO" id="GO:0008360">
    <property type="term" value="P:regulation of cell shape"/>
    <property type="evidence" value="ECO:0007669"/>
    <property type="project" value="UniProtKB-KW"/>
</dbReference>
<keyword evidence="11" id="KW-0573">Peptidoglycan synthesis</keyword>
<reference evidence="20 21" key="1">
    <citation type="submission" date="2013-08" db="EMBL/GenBank/DDBJ databases">
        <authorList>
            <person name="Huang J."/>
            <person name="Wang G."/>
        </authorList>
    </citation>
    <scope>NUCLEOTIDE SEQUENCE [LARGE SCALE GENOMIC DNA]</scope>
    <source>
        <strain evidence="20 21">JSM 076056</strain>
    </source>
</reference>
<evidence type="ECO:0000313" key="21">
    <source>
        <dbReference type="Proteomes" id="UP000030528"/>
    </source>
</evidence>
<keyword evidence="6" id="KW-0645">Protease</keyword>
<evidence type="ECO:0000256" key="17">
    <source>
        <dbReference type="SAM" id="MobiDB-lite"/>
    </source>
</evidence>
<dbReference type="InterPro" id="IPR036950">
    <property type="entry name" value="PBP_transglycosylase"/>
</dbReference>
<dbReference type="GO" id="GO:0005886">
    <property type="term" value="C:plasma membrane"/>
    <property type="evidence" value="ECO:0007669"/>
    <property type="project" value="UniProtKB-SubCell"/>
</dbReference>
<keyword evidence="5" id="KW-0121">Carboxypeptidase</keyword>
<evidence type="ECO:0000256" key="15">
    <source>
        <dbReference type="ARBA" id="ARBA00034000"/>
    </source>
</evidence>
<evidence type="ECO:0000256" key="12">
    <source>
        <dbReference type="ARBA" id="ARBA00023136"/>
    </source>
</evidence>
<evidence type="ECO:0000256" key="5">
    <source>
        <dbReference type="ARBA" id="ARBA00022645"/>
    </source>
</evidence>
<comment type="similarity">
    <text evidence="3">In the N-terminal section; belongs to the glycosyltransferase 51 family.</text>
</comment>
<evidence type="ECO:0000256" key="3">
    <source>
        <dbReference type="ARBA" id="ARBA00007739"/>
    </source>
</evidence>
<dbReference type="InterPro" id="IPR050396">
    <property type="entry name" value="Glycosyltr_51/Transpeptidase"/>
</dbReference>
<dbReference type="Gene3D" id="1.10.3810.10">
    <property type="entry name" value="Biosynthetic peptidoglycan transglycosylase-like"/>
    <property type="match status" value="1"/>
</dbReference>
<feature type="region of interest" description="Disordered" evidence="17">
    <location>
        <begin position="646"/>
        <end position="670"/>
    </location>
</feature>
<feature type="domain" description="Glycosyl transferase family 51" evidence="19">
    <location>
        <begin position="58"/>
        <end position="228"/>
    </location>
</feature>
<dbReference type="GO" id="GO:0030288">
    <property type="term" value="C:outer membrane-bounded periplasmic space"/>
    <property type="evidence" value="ECO:0007669"/>
    <property type="project" value="TreeGrafter"/>
</dbReference>
<feature type="domain" description="Penicillin-binding protein transpeptidase" evidence="18">
    <location>
        <begin position="318"/>
        <end position="561"/>
    </location>
</feature>
<comment type="catalytic activity">
    <reaction evidence="15">
        <text>Preferential cleavage: (Ac)2-L-Lys-D-Ala-|-D-Ala. Also transpeptidation of peptidyl-alanyl moieties that are N-acyl substituents of D-alanine.</text>
        <dbReference type="EC" id="3.4.16.4"/>
    </reaction>
</comment>
<dbReference type="AlphaFoldDB" id="A0A0A5GPD3"/>
<dbReference type="eggNOG" id="COG0744">
    <property type="taxonomic scope" value="Bacteria"/>
</dbReference>
<organism evidence="20 21">
    <name type="scientific">Pontibacillus halophilus JSM 076056 = DSM 19796</name>
    <dbReference type="NCBI Taxonomy" id="1385510"/>
    <lineage>
        <taxon>Bacteria</taxon>
        <taxon>Bacillati</taxon>
        <taxon>Bacillota</taxon>
        <taxon>Bacilli</taxon>
        <taxon>Bacillales</taxon>
        <taxon>Bacillaceae</taxon>
        <taxon>Pontibacillus</taxon>
    </lineage>
</organism>